<name>A0AA95SJF2_9BACI</name>
<reference evidence="1" key="1">
    <citation type="submission" date="2023-05" db="EMBL/GenBank/DDBJ databases">
        <title>Comparative genomics of Bacillaceae isolates and their secondary metabolite potential.</title>
        <authorList>
            <person name="Song L."/>
            <person name="Nielsen L.J."/>
            <person name="Mohite O."/>
            <person name="Xu X."/>
            <person name="Weber T."/>
            <person name="Kovacs A.T."/>
        </authorList>
    </citation>
    <scope>NUCLEOTIDE SEQUENCE</scope>
    <source>
        <strain evidence="1">XLM17</strain>
    </source>
</reference>
<dbReference type="Pfam" id="PF08282">
    <property type="entry name" value="Hydrolase_3"/>
    <property type="match status" value="1"/>
</dbReference>
<keyword evidence="1" id="KW-0378">Hydrolase</keyword>
<evidence type="ECO:0000313" key="1">
    <source>
        <dbReference type="EMBL" id="WHY88646.1"/>
    </source>
</evidence>
<evidence type="ECO:0000313" key="2">
    <source>
        <dbReference type="Proteomes" id="UP001178288"/>
    </source>
</evidence>
<accession>A0AA95SJF2</accession>
<sequence length="77" mass="8222">MADPTSHTVTKIPKIIEAITEKPMPLCSAMPICAIIGGIAAMGNAPEEIKNSCQEVTLTNIDDGVAHFIYSLLRDPL</sequence>
<dbReference type="Proteomes" id="UP001178288">
    <property type="component" value="Chromosome"/>
</dbReference>
<proteinExistence type="predicted"/>
<keyword evidence="2" id="KW-1185">Reference proteome</keyword>
<dbReference type="AlphaFoldDB" id="A0AA95SJF2"/>
<dbReference type="GO" id="GO:0016787">
    <property type="term" value="F:hydrolase activity"/>
    <property type="evidence" value="ECO:0007669"/>
    <property type="project" value="UniProtKB-KW"/>
</dbReference>
<dbReference type="EMBL" id="CP126114">
    <property type="protein sequence ID" value="WHY88646.1"/>
    <property type="molecule type" value="Genomic_DNA"/>
</dbReference>
<dbReference type="SUPFAM" id="SSF56784">
    <property type="entry name" value="HAD-like"/>
    <property type="match status" value="1"/>
</dbReference>
<gene>
    <name evidence="1" type="ORF">QNH39_12770</name>
</gene>
<organism evidence="1 2">
    <name type="scientific">Neobacillus novalis</name>
    <dbReference type="NCBI Taxonomy" id="220687"/>
    <lineage>
        <taxon>Bacteria</taxon>
        <taxon>Bacillati</taxon>
        <taxon>Bacillota</taxon>
        <taxon>Bacilli</taxon>
        <taxon>Bacillales</taxon>
        <taxon>Bacillaceae</taxon>
        <taxon>Neobacillus</taxon>
    </lineage>
</organism>
<dbReference type="InterPro" id="IPR023214">
    <property type="entry name" value="HAD_sf"/>
</dbReference>
<dbReference type="Gene3D" id="3.40.50.1000">
    <property type="entry name" value="HAD superfamily/HAD-like"/>
    <property type="match status" value="1"/>
</dbReference>
<protein>
    <submittedName>
        <fullName evidence="1">HAD hydrolase family protein</fullName>
    </submittedName>
</protein>
<dbReference type="RefSeq" id="WP_156482363.1">
    <property type="nucleotide sequence ID" value="NZ_CP126114.1"/>
</dbReference>
<dbReference type="KEGG" id="nnv:QNH39_12770"/>
<dbReference type="InterPro" id="IPR036412">
    <property type="entry name" value="HAD-like_sf"/>
</dbReference>